<dbReference type="Pfam" id="PF13432">
    <property type="entry name" value="TPR_16"/>
    <property type="match status" value="1"/>
</dbReference>
<dbReference type="STRING" id="1619044.UY92_C0001G0048"/>
<evidence type="ECO:0000313" key="5">
    <source>
        <dbReference type="EMBL" id="KKW43034.1"/>
    </source>
</evidence>
<dbReference type="Gene3D" id="1.25.40.10">
    <property type="entry name" value="Tetratricopeptide repeat domain"/>
    <property type="match status" value="2"/>
</dbReference>
<evidence type="ECO:0000256" key="1">
    <source>
        <dbReference type="ARBA" id="ARBA00004922"/>
    </source>
</evidence>
<evidence type="ECO:0000313" key="6">
    <source>
        <dbReference type="Proteomes" id="UP000033870"/>
    </source>
</evidence>
<sequence>MMIILPAILLVLSLATAVAVIIRKFPQLVLLDVESLPEVKLAQKKDEFIRKRAEVQAAMLNQKLLGFLGPVSAWYRQWQAKFRRYVSDLERRVADKDGRSRSLIKERDEAADKEEIALHLEEGRKALEGRDFASAEQHYIAAIKIDEKSVPAYSGLGDVYAAQEHFEEAKQTYRFVLYLNPVEEHALLSLAEIAEEQGRLDTAVQYYQELILHNENISSRFAKLCDLLMQLGQYPTALEAIRQAVYLEPQNPKYLDNLIEASIMVGNKTLAEEAYRELRMVNPENQKLAVFKERLDAL</sequence>
<proteinExistence type="predicted"/>
<keyword evidence="4" id="KW-0802">TPR repeat</keyword>
<evidence type="ECO:0000256" key="4">
    <source>
        <dbReference type="PROSITE-ProRule" id="PRU00339"/>
    </source>
</evidence>
<dbReference type="PANTHER" id="PTHR44835">
    <property type="entry name" value="UDP-N-ACETYLGLUCOSAMINE--PEPTIDE N-ACETYLGLUCOSAMINYLTRANSFERASE SPINDLY-RELATED"/>
    <property type="match status" value="1"/>
</dbReference>
<organism evidence="5 6">
    <name type="scientific">Candidatus Magasanikbacteria bacterium GW2011_GWA2_56_11</name>
    <dbReference type="NCBI Taxonomy" id="1619044"/>
    <lineage>
        <taxon>Bacteria</taxon>
        <taxon>Candidatus Magasanikiibacteriota</taxon>
    </lineage>
</organism>
<dbReference type="InterPro" id="IPR011990">
    <property type="entry name" value="TPR-like_helical_dom_sf"/>
</dbReference>
<evidence type="ECO:0000256" key="2">
    <source>
        <dbReference type="ARBA" id="ARBA00022676"/>
    </source>
</evidence>
<keyword evidence="3" id="KW-0808">Transferase</keyword>
<feature type="repeat" description="TPR" evidence="4">
    <location>
        <begin position="218"/>
        <end position="251"/>
    </location>
</feature>
<evidence type="ECO:0000256" key="3">
    <source>
        <dbReference type="ARBA" id="ARBA00022679"/>
    </source>
</evidence>
<dbReference type="PROSITE" id="PS50005">
    <property type="entry name" value="TPR"/>
    <property type="match status" value="2"/>
</dbReference>
<dbReference type="GO" id="GO:0016757">
    <property type="term" value="F:glycosyltransferase activity"/>
    <property type="evidence" value="ECO:0007669"/>
    <property type="project" value="UniProtKB-KW"/>
</dbReference>
<keyword evidence="2" id="KW-0328">Glycosyltransferase</keyword>
<reference evidence="5 6" key="1">
    <citation type="journal article" date="2015" name="Nature">
        <title>rRNA introns, odd ribosomes, and small enigmatic genomes across a large radiation of phyla.</title>
        <authorList>
            <person name="Brown C.T."/>
            <person name="Hug L.A."/>
            <person name="Thomas B.C."/>
            <person name="Sharon I."/>
            <person name="Castelle C.J."/>
            <person name="Singh A."/>
            <person name="Wilkins M.J."/>
            <person name="Williams K.H."/>
            <person name="Banfield J.F."/>
        </authorList>
    </citation>
    <scope>NUCLEOTIDE SEQUENCE [LARGE SCALE GENOMIC DNA]</scope>
</reference>
<dbReference type="Pfam" id="PF13181">
    <property type="entry name" value="TPR_8"/>
    <property type="match status" value="1"/>
</dbReference>
<protein>
    <submittedName>
        <fullName evidence="5">Tetratricopeptide TPR_1 repeat-containing protein</fullName>
    </submittedName>
</protein>
<comment type="pathway">
    <text evidence="1">Protein modification; protein glycosylation.</text>
</comment>
<dbReference type="SMART" id="SM00028">
    <property type="entry name" value="TPR"/>
    <property type="match status" value="5"/>
</dbReference>
<dbReference type="AlphaFoldDB" id="A0A0G2BBT9"/>
<dbReference type="PANTHER" id="PTHR44835:SF1">
    <property type="entry name" value="PROTEIN O-GLCNAC TRANSFERASE"/>
    <property type="match status" value="1"/>
</dbReference>
<name>A0A0G2BBT9_9BACT</name>
<dbReference type="EMBL" id="LCRX01000001">
    <property type="protein sequence ID" value="KKW43034.1"/>
    <property type="molecule type" value="Genomic_DNA"/>
</dbReference>
<gene>
    <name evidence="5" type="ORF">UY92_C0001G0048</name>
</gene>
<dbReference type="InterPro" id="IPR051939">
    <property type="entry name" value="Glycosyltr_41/O-GlcNAc_trsf"/>
</dbReference>
<feature type="repeat" description="TPR" evidence="4">
    <location>
        <begin position="150"/>
        <end position="183"/>
    </location>
</feature>
<dbReference type="InterPro" id="IPR019734">
    <property type="entry name" value="TPR_rpt"/>
</dbReference>
<comment type="caution">
    <text evidence="5">The sequence shown here is derived from an EMBL/GenBank/DDBJ whole genome shotgun (WGS) entry which is preliminary data.</text>
</comment>
<dbReference type="SUPFAM" id="SSF48452">
    <property type="entry name" value="TPR-like"/>
    <property type="match status" value="1"/>
</dbReference>
<dbReference type="Proteomes" id="UP000033870">
    <property type="component" value="Unassembled WGS sequence"/>
</dbReference>
<accession>A0A0G2BBT9</accession>